<keyword evidence="2" id="KW-1185">Reference proteome</keyword>
<reference evidence="1 2" key="1">
    <citation type="submission" date="2015-09" db="EMBL/GenBank/DDBJ databases">
        <title>Trachymyrmex cornetzi WGS genome.</title>
        <authorList>
            <person name="Nygaard S."/>
            <person name="Hu H."/>
            <person name="Boomsma J."/>
            <person name="Zhang G."/>
        </authorList>
    </citation>
    <scope>NUCLEOTIDE SEQUENCE [LARGE SCALE GENOMIC DNA]</scope>
    <source>
        <strain evidence="1">Tcor2-1</strain>
        <tissue evidence="1">Whole body</tissue>
    </source>
</reference>
<dbReference type="AlphaFoldDB" id="A0A151IT50"/>
<name>A0A151IT50_9HYME</name>
<feature type="non-terminal residue" evidence="1">
    <location>
        <position position="1"/>
    </location>
</feature>
<dbReference type="EMBL" id="KQ981031">
    <property type="protein sequence ID" value="KYN10179.1"/>
    <property type="molecule type" value="Genomic_DNA"/>
</dbReference>
<dbReference type="Proteomes" id="UP000078492">
    <property type="component" value="Unassembled WGS sequence"/>
</dbReference>
<sequence length="189" mass="22150">LRAWEFEERLKGGEGGKGGVNFEDLLERDRIVQKEERWEKIRESRFNRWYGWVKGKGVPVYLGKGWGKGRWRRVARFRLGNEVRDGRYWEGEEERKCRFCGNGETWEHVWEECRRWTKGGDGSWQVVGFILGDEGDGEGWMREVEEEKRKAGAGERVRGREWVGERECVSECVCLKEREGVRGGDNSTG</sequence>
<organism evidence="1 2">
    <name type="scientific">Trachymyrmex cornetzi</name>
    <dbReference type="NCBI Taxonomy" id="471704"/>
    <lineage>
        <taxon>Eukaryota</taxon>
        <taxon>Metazoa</taxon>
        <taxon>Ecdysozoa</taxon>
        <taxon>Arthropoda</taxon>
        <taxon>Hexapoda</taxon>
        <taxon>Insecta</taxon>
        <taxon>Pterygota</taxon>
        <taxon>Neoptera</taxon>
        <taxon>Endopterygota</taxon>
        <taxon>Hymenoptera</taxon>
        <taxon>Apocrita</taxon>
        <taxon>Aculeata</taxon>
        <taxon>Formicoidea</taxon>
        <taxon>Formicidae</taxon>
        <taxon>Myrmicinae</taxon>
        <taxon>Trachymyrmex</taxon>
    </lineage>
</organism>
<gene>
    <name evidence="1" type="ORF">ALC57_17696</name>
</gene>
<evidence type="ECO:0000313" key="1">
    <source>
        <dbReference type="EMBL" id="KYN10179.1"/>
    </source>
</evidence>
<protein>
    <submittedName>
        <fullName evidence="1">Uncharacterized protein</fullName>
    </submittedName>
</protein>
<accession>A0A151IT50</accession>
<proteinExistence type="predicted"/>
<evidence type="ECO:0000313" key="2">
    <source>
        <dbReference type="Proteomes" id="UP000078492"/>
    </source>
</evidence>
<dbReference type="STRING" id="471704.A0A151IT50"/>